<sequence length="437" mass="48360">MADPIEAALADLAVKKLVTKGYGVISSVMDLQSELQDTRTLIEAALLDGDSMSDQCSRTQQDTLEKLSCLLDRLLDLSDVRASRELQKQVMSGGNFKKEFRCFFSASNQAVARFKDARKVDDIKKKLSAIARNHAMISSICSKPTQARSIQSAESSSSNILTNLVIGRDKDRDEIVSMLSEDSLASGTTLSVSSIVWIGGMGKTTLAWILMIAACGEGELPHNQSNVAQLYHHFRRAIGGKKFLLVLDNIWDHNNDLRDKWLNLRKLLEFGANGSKVLITTRDQKVAGVLDSTASCMLGDLTEDDSCLLFQEIAFTQWQEAGVEAIGLEIAKMCPKVPLVIRSIGGLLAGKRTVQEWLAFRDEFQLANFASFGSDVMRTLKFSFDQLDATQKLCVTYFSLFEKGGCISKDEMIHRWIALGYVKPAYEKTKLGSLQQS</sequence>
<dbReference type="PANTHER" id="PTHR23155:SF1205">
    <property type="entry name" value="DISEASE RESISTANCE PROTEIN RPM1"/>
    <property type="match status" value="1"/>
</dbReference>
<feature type="domain" description="NB-ARC" evidence="1">
    <location>
        <begin position="228"/>
        <end position="317"/>
    </location>
</feature>
<keyword evidence="3" id="KW-1185">Reference proteome</keyword>
<dbReference type="PANTHER" id="PTHR23155">
    <property type="entry name" value="DISEASE RESISTANCE PROTEIN RP"/>
    <property type="match status" value="1"/>
</dbReference>
<dbReference type="OMA" id="LAWILMI"/>
<dbReference type="GO" id="GO:0043531">
    <property type="term" value="F:ADP binding"/>
    <property type="evidence" value="ECO:0007669"/>
    <property type="project" value="InterPro"/>
</dbReference>
<evidence type="ECO:0000313" key="3">
    <source>
        <dbReference type="Proteomes" id="UP000596660"/>
    </source>
</evidence>
<dbReference type="Gramene" id="AUR62029459-RA">
    <property type="protein sequence ID" value="AUR62029459-RA:cds"/>
    <property type="gene ID" value="AUR62029459"/>
</dbReference>
<dbReference type="Gene3D" id="1.10.8.430">
    <property type="entry name" value="Helical domain of apoptotic protease-activating factors"/>
    <property type="match status" value="1"/>
</dbReference>
<dbReference type="GO" id="GO:0098542">
    <property type="term" value="P:defense response to other organism"/>
    <property type="evidence" value="ECO:0007669"/>
    <property type="project" value="TreeGrafter"/>
</dbReference>
<dbReference type="Proteomes" id="UP000596660">
    <property type="component" value="Unplaced"/>
</dbReference>
<dbReference type="EnsemblPlants" id="AUR62029459-RA">
    <property type="protein sequence ID" value="AUR62029459-RA:cds"/>
    <property type="gene ID" value="AUR62029459"/>
</dbReference>
<evidence type="ECO:0000313" key="2">
    <source>
        <dbReference type="EnsemblPlants" id="AUR62029459-RA:cds"/>
    </source>
</evidence>
<accession>A0A803MHK7</accession>
<dbReference type="InterPro" id="IPR044974">
    <property type="entry name" value="Disease_R_plants"/>
</dbReference>
<dbReference type="Pfam" id="PF00931">
    <property type="entry name" value="NB-ARC"/>
    <property type="match status" value="1"/>
</dbReference>
<reference evidence="2" key="2">
    <citation type="submission" date="2021-03" db="UniProtKB">
        <authorList>
            <consortium name="EnsemblPlants"/>
        </authorList>
    </citation>
    <scope>IDENTIFICATION</scope>
</reference>
<evidence type="ECO:0000259" key="1">
    <source>
        <dbReference type="Pfam" id="PF00931"/>
    </source>
</evidence>
<name>A0A803MHK7_CHEQI</name>
<dbReference type="SUPFAM" id="SSF52540">
    <property type="entry name" value="P-loop containing nucleoside triphosphate hydrolases"/>
    <property type="match status" value="1"/>
</dbReference>
<organism evidence="2 3">
    <name type="scientific">Chenopodium quinoa</name>
    <name type="common">Quinoa</name>
    <dbReference type="NCBI Taxonomy" id="63459"/>
    <lineage>
        <taxon>Eukaryota</taxon>
        <taxon>Viridiplantae</taxon>
        <taxon>Streptophyta</taxon>
        <taxon>Embryophyta</taxon>
        <taxon>Tracheophyta</taxon>
        <taxon>Spermatophyta</taxon>
        <taxon>Magnoliopsida</taxon>
        <taxon>eudicotyledons</taxon>
        <taxon>Gunneridae</taxon>
        <taxon>Pentapetalae</taxon>
        <taxon>Caryophyllales</taxon>
        <taxon>Chenopodiaceae</taxon>
        <taxon>Chenopodioideae</taxon>
        <taxon>Atripliceae</taxon>
        <taxon>Chenopodium</taxon>
    </lineage>
</organism>
<dbReference type="AlphaFoldDB" id="A0A803MHK7"/>
<dbReference type="InterPro" id="IPR002182">
    <property type="entry name" value="NB-ARC"/>
</dbReference>
<dbReference type="InterPro" id="IPR027417">
    <property type="entry name" value="P-loop_NTPase"/>
</dbReference>
<proteinExistence type="predicted"/>
<dbReference type="InterPro" id="IPR042197">
    <property type="entry name" value="Apaf_helical"/>
</dbReference>
<protein>
    <recommendedName>
        <fullName evidence="1">NB-ARC domain-containing protein</fullName>
    </recommendedName>
</protein>
<dbReference type="Gene3D" id="3.40.50.300">
    <property type="entry name" value="P-loop containing nucleotide triphosphate hydrolases"/>
    <property type="match status" value="1"/>
</dbReference>
<reference evidence="2" key="1">
    <citation type="journal article" date="2017" name="Nature">
        <title>The genome of Chenopodium quinoa.</title>
        <authorList>
            <person name="Jarvis D.E."/>
            <person name="Ho Y.S."/>
            <person name="Lightfoot D.J."/>
            <person name="Schmoeckel S.M."/>
            <person name="Li B."/>
            <person name="Borm T.J.A."/>
            <person name="Ohyanagi H."/>
            <person name="Mineta K."/>
            <person name="Michell C.T."/>
            <person name="Saber N."/>
            <person name="Kharbatia N.M."/>
            <person name="Rupper R.R."/>
            <person name="Sharp A.R."/>
            <person name="Dally N."/>
            <person name="Boughton B.A."/>
            <person name="Woo Y.H."/>
            <person name="Gao G."/>
            <person name="Schijlen E.G.W.M."/>
            <person name="Guo X."/>
            <person name="Momin A.A."/>
            <person name="Negrao S."/>
            <person name="Al-Babili S."/>
            <person name="Gehring C."/>
            <person name="Roessner U."/>
            <person name="Jung C."/>
            <person name="Murphy K."/>
            <person name="Arold S.T."/>
            <person name="Gojobori T."/>
            <person name="van der Linden C.G."/>
            <person name="van Loo E.N."/>
            <person name="Jellen E.N."/>
            <person name="Maughan P.J."/>
            <person name="Tester M."/>
        </authorList>
    </citation>
    <scope>NUCLEOTIDE SEQUENCE [LARGE SCALE GENOMIC DNA]</scope>
    <source>
        <strain evidence="2">cv. PI 614886</strain>
    </source>
</reference>